<evidence type="ECO:0000313" key="2">
    <source>
        <dbReference type="Proteomes" id="UP000243661"/>
    </source>
</evidence>
<reference evidence="1 2" key="1">
    <citation type="submission" date="2016-08" db="EMBL/GenBank/DDBJ databases">
        <authorList>
            <person name="Seilhamer J.J."/>
        </authorList>
    </citation>
    <scope>NUCLEOTIDE SEQUENCE [LARGE SCALE GENOMIC DNA]</scope>
    <source>
        <strain evidence="1 2">ANC 4874</strain>
    </source>
</reference>
<protein>
    <submittedName>
        <fullName evidence="1">Uncharacterized protein</fullName>
    </submittedName>
</protein>
<dbReference type="EMBL" id="FMBK01000001">
    <property type="protein sequence ID" value="SCC70845.1"/>
    <property type="molecule type" value="Genomic_DNA"/>
</dbReference>
<evidence type="ECO:0000313" key="1">
    <source>
        <dbReference type="EMBL" id="SCC70845.1"/>
    </source>
</evidence>
<dbReference type="OrthoDB" id="9954022at2"/>
<dbReference type="Proteomes" id="UP000243661">
    <property type="component" value="Unassembled WGS sequence"/>
</dbReference>
<proteinExistence type="predicted"/>
<dbReference type="RefSeq" id="WP_092717359.1">
    <property type="nucleotide sequence ID" value="NZ_FMBK01000001.1"/>
</dbReference>
<name>A0A1C4GSL2_9GAMM</name>
<accession>A0A1C4GSL2</accession>
<sequence length="69" mass="7742">MKQIFKVSTDSLRSCPYCRNVDVGGICFEKGINHMLSEHNYQIEHIGTETIEGDLGLFHTTVAILSVED</sequence>
<gene>
    <name evidence="1" type="ORF">GA0116959_101189</name>
</gene>
<dbReference type="AlphaFoldDB" id="A0A1C4GSL2"/>
<organism evidence="1 2">
    <name type="scientific">Acinetobacter albensis</name>
    <dbReference type="NCBI Taxonomy" id="1673609"/>
    <lineage>
        <taxon>Bacteria</taxon>
        <taxon>Pseudomonadati</taxon>
        <taxon>Pseudomonadota</taxon>
        <taxon>Gammaproteobacteria</taxon>
        <taxon>Moraxellales</taxon>
        <taxon>Moraxellaceae</taxon>
        <taxon>Acinetobacter</taxon>
    </lineage>
</organism>